<dbReference type="Proteomes" id="UP000326396">
    <property type="component" value="Linkage Group LG12"/>
</dbReference>
<keyword evidence="2" id="KW-1185">Reference proteome</keyword>
<protein>
    <submittedName>
        <fullName evidence="1">Uncharacterized protein</fullName>
    </submittedName>
</protein>
<name>A0A5N6PGR5_9ASTR</name>
<proteinExistence type="predicted"/>
<gene>
    <name evidence="1" type="ORF">E3N88_07916</name>
</gene>
<evidence type="ECO:0000313" key="1">
    <source>
        <dbReference type="EMBL" id="KAD6453211.1"/>
    </source>
</evidence>
<reference evidence="1 2" key="1">
    <citation type="submission" date="2019-05" db="EMBL/GenBank/DDBJ databases">
        <title>Mikania micrantha, genome provides insights into the molecular mechanism of rapid growth.</title>
        <authorList>
            <person name="Liu B."/>
        </authorList>
    </citation>
    <scope>NUCLEOTIDE SEQUENCE [LARGE SCALE GENOMIC DNA]</scope>
    <source>
        <strain evidence="1">NLD-2019</strain>
        <tissue evidence="1">Leaf</tissue>
    </source>
</reference>
<sequence>MGRYSKRKMYQLNADYVVFTGGESHDAICGGECAANEMQVSHDKLYHATQLRKHSDASRSKGCRRGKTEKKELKRKATYQVLQKYLVLKKTISLTSEEGSVLAVVEVLIMGTHYSHKHEHVTCSGYTFYYMPN</sequence>
<evidence type="ECO:0000313" key="2">
    <source>
        <dbReference type="Proteomes" id="UP000326396"/>
    </source>
</evidence>
<comment type="caution">
    <text evidence="1">The sequence shown here is derived from an EMBL/GenBank/DDBJ whole genome shotgun (WGS) entry which is preliminary data.</text>
</comment>
<dbReference type="AlphaFoldDB" id="A0A5N6PGR5"/>
<organism evidence="1 2">
    <name type="scientific">Mikania micrantha</name>
    <name type="common">bitter vine</name>
    <dbReference type="NCBI Taxonomy" id="192012"/>
    <lineage>
        <taxon>Eukaryota</taxon>
        <taxon>Viridiplantae</taxon>
        <taxon>Streptophyta</taxon>
        <taxon>Embryophyta</taxon>
        <taxon>Tracheophyta</taxon>
        <taxon>Spermatophyta</taxon>
        <taxon>Magnoliopsida</taxon>
        <taxon>eudicotyledons</taxon>
        <taxon>Gunneridae</taxon>
        <taxon>Pentapetalae</taxon>
        <taxon>asterids</taxon>
        <taxon>campanulids</taxon>
        <taxon>Asterales</taxon>
        <taxon>Asteraceae</taxon>
        <taxon>Asteroideae</taxon>
        <taxon>Heliantheae alliance</taxon>
        <taxon>Eupatorieae</taxon>
        <taxon>Mikania</taxon>
    </lineage>
</organism>
<dbReference type="EMBL" id="SZYD01000004">
    <property type="protein sequence ID" value="KAD6453211.1"/>
    <property type="molecule type" value="Genomic_DNA"/>
</dbReference>
<accession>A0A5N6PGR5</accession>